<dbReference type="SUPFAM" id="SSF51905">
    <property type="entry name" value="FAD/NAD(P)-binding domain"/>
    <property type="match status" value="1"/>
</dbReference>
<dbReference type="InterPro" id="IPR036188">
    <property type="entry name" value="FAD/NAD-bd_sf"/>
</dbReference>
<accession>A0A1V6PEB9</accession>
<dbReference type="InterPro" id="IPR000172">
    <property type="entry name" value="GMC_OxRdtase_N"/>
</dbReference>
<reference evidence="10" key="1">
    <citation type="journal article" date="2017" name="Nat. Microbiol.">
        <title>Global analysis of biosynthetic gene clusters reveals vast potential of secondary metabolite production in Penicillium species.</title>
        <authorList>
            <person name="Nielsen J.C."/>
            <person name="Grijseels S."/>
            <person name="Prigent S."/>
            <person name="Ji B."/>
            <person name="Dainat J."/>
            <person name="Nielsen K.F."/>
            <person name="Frisvad J.C."/>
            <person name="Workman M."/>
            <person name="Nielsen J."/>
        </authorList>
    </citation>
    <scope>NUCLEOTIDE SEQUENCE [LARGE SCALE GENOMIC DNA]</scope>
    <source>
        <strain evidence="10">IBT 11843</strain>
    </source>
</reference>
<dbReference type="PANTHER" id="PTHR11552:SF201">
    <property type="entry name" value="GLUCOSE-METHANOL-CHOLINE OXIDOREDUCTASE N-TERMINAL DOMAIN-CONTAINING PROTEIN"/>
    <property type="match status" value="1"/>
</dbReference>
<keyword evidence="10" id="KW-1185">Reference proteome</keyword>
<keyword evidence="6" id="KW-0274">FAD</keyword>
<dbReference type="GO" id="GO:0050660">
    <property type="term" value="F:flavin adenine dinucleotide binding"/>
    <property type="evidence" value="ECO:0007669"/>
    <property type="project" value="InterPro"/>
</dbReference>
<dbReference type="STRING" id="69771.A0A1V6PEB9"/>
<evidence type="ECO:0000259" key="8">
    <source>
        <dbReference type="PROSITE" id="PS00624"/>
    </source>
</evidence>
<evidence type="ECO:0000256" key="6">
    <source>
        <dbReference type="ARBA" id="ARBA00022827"/>
    </source>
</evidence>
<comment type="cofactor">
    <cofactor evidence="1">
        <name>FAD</name>
        <dbReference type="ChEBI" id="CHEBI:57692"/>
    </cofactor>
</comment>
<keyword evidence="5" id="KW-0285">Flavoprotein</keyword>
<dbReference type="OMA" id="YAHIMSS"/>
<comment type="subcellular location">
    <subcellularLocation>
        <location evidence="2">Secreted</location>
        <location evidence="2">Cell wall</location>
    </subcellularLocation>
</comment>
<evidence type="ECO:0000256" key="5">
    <source>
        <dbReference type="ARBA" id="ARBA00022630"/>
    </source>
</evidence>
<dbReference type="GO" id="GO:0016614">
    <property type="term" value="F:oxidoreductase activity, acting on CH-OH group of donors"/>
    <property type="evidence" value="ECO:0007669"/>
    <property type="project" value="InterPro"/>
</dbReference>
<dbReference type="OrthoDB" id="269227at2759"/>
<evidence type="ECO:0000313" key="10">
    <source>
        <dbReference type="Proteomes" id="UP000191522"/>
    </source>
</evidence>
<keyword evidence="4" id="KW-0964">Secreted</keyword>
<dbReference type="PANTHER" id="PTHR11552">
    <property type="entry name" value="GLUCOSE-METHANOL-CHOLINE GMC OXIDOREDUCTASE"/>
    <property type="match status" value="1"/>
</dbReference>
<keyword evidence="4" id="KW-0134">Cell wall</keyword>
<evidence type="ECO:0000256" key="7">
    <source>
        <dbReference type="ARBA" id="ARBA00023002"/>
    </source>
</evidence>
<dbReference type="PROSITE" id="PS00624">
    <property type="entry name" value="GMC_OXRED_2"/>
    <property type="match status" value="1"/>
</dbReference>
<keyword evidence="7" id="KW-0560">Oxidoreductase</keyword>
<dbReference type="Pfam" id="PF00732">
    <property type="entry name" value="GMC_oxred_N"/>
    <property type="match status" value="1"/>
</dbReference>
<evidence type="ECO:0000256" key="4">
    <source>
        <dbReference type="ARBA" id="ARBA00022512"/>
    </source>
</evidence>
<evidence type="ECO:0000313" key="9">
    <source>
        <dbReference type="EMBL" id="OQD75430.1"/>
    </source>
</evidence>
<dbReference type="Gene3D" id="3.30.560.10">
    <property type="entry name" value="Glucose Oxidase, domain 3"/>
    <property type="match status" value="1"/>
</dbReference>
<comment type="similarity">
    <text evidence="3">Belongs to the GMC oxidoreductase family.</text>
</comment>
<dbReference type="SUPFAM" id="SSF54373">
    <property type="entry name" value="FAD-linked reductases, C-terminal domain"/>
    <property type="match status" value="1"/>
</dbReference>
<evidence type="ECO:0000256" key="1">
    <source>
        <dbReference type="ARBA" id="ARBA00001974"/>
    </source>
</evidence>
<evidence type="ECO:0000256" key="3">
    <source>
        <dbReference type="ARBA" id="ARBA00010790"/>
    </source>
</evidence>
<comment type="caution">
    <text evidence="9">The sequence shown here is derived from an EMBL/GenBank/DDBJ whole genome shotgun (WGS) entry which is preliminary data.</text>
</comment>
<feature type="domain" description="Glucose-methanol-choline oxidoreductase N-terminal" evidence="8">
    <location>
        <begin position="47"/>
        <end position="61"/>
    </location>
</feature>
<dbReference type="AlphaFoldDB" id="A0A1V6PEB9"/>
<proteinExistence type="inferred from homology"/>
<sequence>MAIIEQKVKRVLIDQDVSPPSAQGAESGSQGQKFVIYAKHEALLTAGALASPLILEYSGIGLKKVLNAAGVPEQIVDLPVGLNLQDQTTMTLMADIHTDGTVQGQAAYFATVGELFNAQDNETARGLLHSQLNQWAADSVAKAGFENQTTLRKQSEIHRRWILDDNVAYAELFMYVHPFGSVSVWVLLPFTRGYAHIMSSDPVSGKNHDKPEIPGQ</sequence>
<gene>
    <name evidence="9" type="ORF">PENDEC_c007G03515</name>
</gene>
<name>A0A1V6PEB9_PENDC</name>
<protein>
    <recommendedName>
        <fullName evidence="8">Glucose-methanol-choline oxidoreductase N-terminal domain-containing protein</fullName>
    </recommendedName>
</protein>
<dbReference type="InterPro" id="IPR012132">
    <property type="entry name" value="GMC_OxRdtase"/>
</dbReference>
<evidence type="ECO:0000256" key="2">
    <source>
        <dbReference type="ARBA" id="ARBA00004191"/>
    </source>
</evidence>
<dbReference type="Proteomes" id="UP000191522">
    <property type="component" value="Unassembled WGS sequence"/>
</dbReference>
<dbReference type="EMBL" id="MDYL01000007">
    <property type="protein sequence ID" value="OQD75430.1"/>
    <property type="molecule type" value="Genomic_DNA"/>
</dbReference>
<organism evidence="9 10">
    <name type="scientific">Penicillium decumbens</name>
    <dbReference type="NCBI Taxonomy" id="69771"/>
    <lineage>
        <taxon>Eukaryota</taxon>
        <taxon>Fungi</taxon>
        <taxon>Dikarya</taxon>
        <taxon>Ascomycota</taxon>
        <taxon>Pezizomycotina</taxon>
        <taxon>Eurotiomycetes</taxon>
        <taxon>Eurotiomycetidae</taxon>
        <taxon>Eurotiales</taxon>
        <taxon>Aspergillaceae</taxon>
        <taxon>Penicillium</taxon>
    </lineage>
</organism>